<keyword evidence="8" id="KW-1185">Reference proteome</keyword>
<gene>
    <name evidence="4" type="primary">erpA</name>
    <name evidence="7" type="ORF">C7444_1149</name>
</gene>
<reference evidence="7 8" key="1">
    <citation type="submission" date="2018-05" db="EMBL/GenBank/DDBJ databases">
        <title>Genomic Encyclopedia of Type Strains, Phase IV (KMG-IV): sequencing the most valuable type-strain genomes for metagenomic binning, comparative biology and taxonomic classification.</title>
        <authorList>
            <person name="Goeker M."/>
        </authorList>
    </citation>
    <scope>NUCLEOTIDE SEQUENCE [LARGE SCALE GENOMIC DNA]</scope>
    <source>
        <strain evidence="7 8">DSM 566</strain>
    </source>
</reference>
<keyword evidence="3 4" id="KW-0411">Iron-sulfur</keyword>
<dbReference type="OrthoDB" id="9801228at2"/>
<dbReference type="HAMAP" id="MF_01380">
    <property type="entry name" value="Fe_S_insert_ErpA"/>
    <property type="match status" value="1"/>
</dbReference>
<dbReference type="PANTHER" id="PTHR43011:SF1">
    <property type="entry name" value="IRON-SULFUR CLUSTER ASSEMBLY 2 HOMOLOG, MITOCHONDRIAL"/>
    <property type="match status" value="1"/>
</dbReference>
<keyword evidence="1 4" id="KW-0479">Metal-binding</keyword>
<comment type="caution">
    <text evidence="7">The sequence shown here is derived from an EMBL/GenBank/DDBJ whole genome shotgun (WGS) entry which is preliminary data.</text>
</comment>
<evidence type="ECO:0000313" key="8">
    <source>
        <dbReference type="Proteomes" id="UP000247811"/>
    </source>
</evidence>
<keyword evidence="2 4" id="KW-0408">Iron</keyword>
<evidence type="ECO:0000256" key="2">
    <source>
        <dbReference type="ARBA" id="ARBA00023004"/>
    </source>
</evidence>
<evidence type="ECO:0000256" key="1">
    <source>
        <dbReference type="ARBA" id="ARBA00022723"/>
    </source>
</evidence>
<accession>A0A318H170</accession>
<dbReference type="NCBIfam" id="NF010147">
    <property type="entry name" value="PRK13623.1"/>
    <property type="match status" value="1"/>
</dbReference>
<comment type="subunit">
    <text evidence="4">Homodimer.</text>
</comment>
<dbReference type="Proteomes" id="UP000247811">
    <property type="component" value="Unassembled WGS sequence"/>
</dbReference>
<protein>
    <recommendedName>
        <fullName evidence="4">Putative iron-sulfur cluster insertion protein ErpA</fullName>
    </recommendedName>
</protein>
<dbReference type="PROSITE" id="PS01152">
    <property type="entry name" value="HESB"/>
    <property type="match status" value="1"/>
</dbReference>
<comment type="similarity">
    <text evidence="4">Belongs to the HesB/IscA family.</text>
</comment>
<sequence>MSSCQSHGSSCSTSDPTMSAPPMMPVLPDGTDPLKITDAVVAKVAEMLAEEGDPNLQLRVFVTGGGCSGFQYGFAFDDEKKEDDVRVVRDSLTVVVDAMSLQYLVGAEIDYEDKLDGARFVIRNPNAASTCGCGSSFSV</sequence>
<proteinExistence type="inferred from homology"/>
<feature type="domain" description="Core" evidence="6">
    <location>
        <begin position="34"/>
        <end position="134"/>
    </location>
</feature>
<dbReference type="GO" id="GO:0051539">
    <property type="term" value="F:4 iron, 4 sulfur cluster binding"/>
    <property type="evidence" value="ECO:0007669"/>
    <property type="project" value="TreeGrafter"/>
</dbReference>
<dbReference type="Pfam" id="PF01521">
    <property type="entry name" value="Fe-S_biosyn"/>
    <property type="match status" value="1"/>
</dbReference>
<dbReference type="InterPro" id="IPR035903">
    <property type="entry name" value="HesB-like_dom_sf"/>
</dbReference>
<feature type="compositionally biased region" description="Low complexity" evidence="5">
    <location>
        <begin position="1"/>
        <end position="14"/>
    </location>
</feature>
<dbReference type="GO" id="GO:0051537">
    <property type="term" value="F:2 iron, 2 sulfur cluster binding"/>
    <property type="evidence" value="ECO:0007669"/>
    <property type="project" value="TreeGrafter"/>
</dbReference>
<comment type="function">
    <text evidence="4">Required for insertion of 4Fe-4S clusters.</text>
</comment>
<feature type="binding site" evidence="4">
    <location>
        <position position="131"/>
    </location>
    <ligand>
        <name>iron-sulfur cluster</name>
        <dbReference type="ChEBI" id="CHEBI:30408"/>
    </ligand>
</feature>
<feature type="region of interest" description="Disordered" evidence="5">
    <location>
        <begin position="1"/>
        <end position="25"/>
    </location>
</feature>
<dbReference type="Gene3D" id="2.60.300.12">
    <property type="entry name" value="HesB-like domain"/>
    <property type="match status" value="1"/>
</dbReference>
<dbReference type="GO" id="GO:0005506">
    <property type="term" value="F:iron ion binding"/>
    <property type="evidence" value="ECO:0007669"/>
    <property type="project" value="UniProtKB-UniRule"/>
</dbReference>
<dbReference type="InterPro" id="IPR017870">
    <property type="entry name" value="FeS_cluster_insertion_CS"/>
</dbReference>
<dbReference type="FunFam" id="2.60.300.12:FF:000002">
    <property type="entry name" value="Iron-sulfur cluster insertion protein ErpA"/>
    <property type="match status" value="1"/>
</dbReference>
<evidence type="ECO:0000256" key="3">
    <source>
        <dbReference type="ARBA" id="ARBA00023014"/>
    </source>
</evidence>
<dbReference type="EMBL" id="QJJS01000014">
    <property type="protein sequence ID" value="PXW94310.1"/>
    <property type="molecule type" value="Genomic_DNA"/>
</dbReference>
<feature type="binding site" evidence="4">
    <location>
        <position position="67"/>
    </location>
    <ligand>
        <name>iron-sulfur cluster</name>
        <dbReference type="ChEBI" id="CHEBI:30408"/>
    </ligand>
</feature>
<organism evidence="7 8">
    <name type="scientific">Sphaerotilus hippei</name>
    <dbReference type="NCBI Taxonomy" id="744406"/>
    <lineage>
        <taxon>Bacteria</taxon>
        <taxon>Pseudomonadati</taxon>
        <taxon>Pseudomonadota</taxon>
        <taxon>Betaproteobacteria</taxon>
        <taxon>Burkholderiales</taxon>
        <taxon>Sphaerotilaceae</taxon>
        <taxon>Sphaerotilus</taxon>
    </lineage>
</organism>
<dbReference type="InterPro" id="IPR016092">
    <property type="entry name" value="ATAP"/>
</dbReference>
<feature type="binding site" evidence="4">
    <location>
        <position position="133"/>
    </location>
    <ligand>
        <name>iron-sulfur cluster</name>
        <dbReference type="ChEBI" id="CHEBI:30408"/>
    </ligand>
</feature>
<name>A0A318H170_9BURK</name>
<evidence type="ECO:0000313" key="7">
    <source>
        <dbReference type="EMBL" id="PXW94310.1"/>
    </source>
</evidence>
<comment type="cofactor">
    <cofactor evidence="4">
        <name>iron-sulfur cluster</name>
        <dbReference type="ChEBI" id="CHEBI:30408"/>
    </cofactor>
    <text evidence="4">Binds 1 iron-sulfur cluster per subunit.</text>
</comment>
<dbReference type="PANTHER" id="PTHR43011">
    <property type="entry name" value="IRON-SULFUR CLUSTER ASSEMBLY 2 HOMOLOG, MITOCHONDRIAL"/>
    <property type="match status" value="1"/>
</dbReference>
<dbReference type="NCBIfam" id="TIGR00049">
    <property type="entry name" value="iron-sulfur cluster assembly accessory protein"/>
    <property type="match status" value="1"/>
</dbReference>
<dbReference type="GO" id="GO:0016226">
    <property type="term" value="P:iron-sulfur cluster assembly"/>
    <property type="evidence" value="ECO:0007669"/>
    <property type="project" value="UniProtKB-UniRule"/>
</dbReference>
<evidence type="ECO:0000259" key="6">
    <source>
        <dbReference type="Pfam" id="PF01521"/>
    </source>
</evidence>
<dbReference type="SUPFAM" id="SSF89360">
    <property type="entry name" value="HesB-like domain"/>
    <property type="match status" value="1"/>
</dbReference>
<dbReference type="InterPro" id="IPR000361">
    <property type="entry name" value="ATAP_core_dom"/>
</dbReference>
<dbReference type="InterPro" id="IPR023063">
    <property type="entry name" value="ErpA_proteobact"/>
</dbReference>
<evidence type="ECO:0000256" key="4">
    <source>
        <dbReference type="HAMAP-Rule" id="MF_01380"/>
    </source>
</evidence>
<dbReference type="AlphaFoldDB" id="A0A318H170"/>
<evidence type="ECO:0000256" key="5">
    <source>
        <dbReference type="SAM" id="MobiDB-lite"/>
    </source>
</evidence>